<dbReference type="AlphaFoldDB" id="A0A6A5SJ91"/>
<dbReference type="Gene3D" id="3.30.420.10">
    <property type="entry name" value="Ribonuclease H-like superfamily/Ribonuclease H"/>
    <property type="match status" value="1"/>
</dbReference>
<evidence type="ECO:0000256" key="1">
    <source>
        <dbReference type="SAM" id="MobiDB-lite"/>
    </source>
</evidence>
<dbReference type="OrthoDB" id="3792031at2759"/>
<sequence length="275" mass="31817">MTGPKYQKEVKRRSSDPAWYDPRNIQYKKDHKPDPDTQDHFHIYTVLGYNFAWCMPYNTGNKNGKMNTETYINVILPAPNKYLLKIGGEWILWQDCDSAHISKKTLNWMDINRPDYINSSPKSPDLSIIETWVSLLKRKFYKRRCLSQKAGVDRFYKVWNELKPEHINQTIDSYPACLHACKNIYKGLATKHHLAFLRSILSEMKPLFHPIFQPTRCAVSYAKESDMIDLTIVPQSRRRARDRTTSFLQAADQFAAKCAQVSSGGNLSLHCPLAA</sequence>
<dbReference type="EMBL" id="ML976100">
    <property type="protein sequence ID" value="KAF1938596.1"/>
    <property type="molecule type" value="Genomic_DNA"/>
</dbReference>
<evidence type="ECO:0000313" key="2">
    <source>
        <dbReference type="EMBL" id="KAF1938596.1"/>
    </source>
</evidence>
<evidence type="ECO:0008006" key="4">
    <source>
        <dbReference type="Google" id="ProtNLM"/>
    </source>
</evidence>
<evidence type="ECO:0000313" key="3">
    <source>
        <dbReference type="Proteomes" id="UP000800038"/>
    </source>
</evidence>
<feature type="region of interest" description="Disordered" evidence="1">
    <location>
        <begin position="1"/>
        <end position="35"/>
    </location>
</feature>
<organism evidence="2 3">
    <name type="scientific">Clathrospora elynae</name>
    <dbReference type="NCBI Taxonomy" id="706981"/>
    <lineage>
        <taxon>Eukaryota</taxon>
        <taxon>Fungi</taxon>
        <taxon>Dikarya</taxon>
        <taxon>Ascomycota</taxon>
        <taxon>Pezizomycotina</taxon>
        <taxon>Dothideomycetes</taxon>
        <taxon>Pleosporomycetidae</taxon>
        <taxon>Pleosporales</taxon>
        <taxon>Diademaceae</taxon>
        <taxon>Clathrospora</taxon>
    </lineage>
</organism>
<accession>A0A6A5SJ91</accession>
<reference evidence="2" key="1">
    <citation type="journal article" date="2020" name="Stud. Mycol.">
        <title>101 Dothideomycetes genomes: a test case for predicting lifestyles and emergence of pathogens.</title>
        <authorList>
            <person name="Haridas S."/>
            <person name="Albert R."/>
            <person name="Binder M."/>
            <person name="Bloem J."/>
            <person name="Labutti K."/>
            <person name="Salamov A."/>
            <person name="Andreopoulos B."/>
            <person name="Baker S."/>
            <person name="Barry K."/>
            <person name="Bills G."/>
            <person name="Bluhm B."/>
            <person name="Cannon C."/>
            <person name="Castanera R."/>
            <person name="Culley D."/>
            <person name="Daum C."/>
            <person name="Ezra D."/>
            <person name="Gonzalez J."/>
            <person name="Henrissat B."/>
            <person name="Kuo A."/>
            <person name="Liang C."/>
            <person name="Lipzen A."/>
            <person name="Lutzoni F."/>
            <person name="Magnuson J."/>
            <person name="Mondo S."/>
            <person name="Nolan M."/>
            <person name="Ohm R."/>
            <person name="Pangilinan J."/>
            <person name="Park H.-J."/>
            <person name="Ramirez L."/>
            <person name="Alfaro M."/>
            <person name="Sun H."/>
            <person name="Tritt A."/>
            <person name="Yoshinaga Y."/>
            <person name="Zwiers L.-H."/>
            <person name="Turgeon B."/>
            <person name="Goodwin S."/>
            <person name="Spatafora J."/>
            <person name="Crous P."/>
            <person name="Grigoriev I."/>
        </authorList>
    </citation>
    <scope>NUCLEOTIDE SEQUENCE</scope>
    <source>
        <strain evidence="2">CBS 161.51</strain>
    </source>
</reference>
<proteinExistence type="predicted"/>
<protein>
    <recommendedName>
        <fullName evidence="4">Tc1-like transposase DDE domain-containing protein</fullName>
    </recommendedName>
</protein>
<dbReference type="Proteomes" id="UP000800038">
    <property type="component" value="Unassembled WGS sequence"/>
</dbReference>
<feature type="compositionally biased region" description="Basic and acidic residues" evidence="1">
    <location>
        <begin position="1"/>
        <end position="15"/>
    </location>
</feature>
<name>A0A6A5SJ91_9PLEO</name>
<dbReference type="GO" id="GO:0003676">
    <property type="term" value="F:nucleic acid binding"/>
    <property type="evidence" value="ECO:0007669"/>
    <property type="project" value="InterPro"/>
</dbReference>
<gene>
    <name evidence="2" type="ORF">EJ02DRAFT_514399</name>
</gene>
<keyword evidence="3" id="KW-1185">Reference proteome</keyword>
<dbReference type="InterPro" id="IPR036397">
    <property type="entry name" value="RNaseH_sf"/>
</dbReference>